<dbReference type="GO" id="GO:0005886">
    <property type="term" value="C:plasma membrane"/>
    <property type="evidence" value="ECO:0007669"/>
    <property type="project" value="TreeGrafter"/>
</dbReference>
<comment type="caution">
    <text evidence="3">The sequence shown here is derived from an EMBL/GenBank/DDBJ whole genome shotgun (WGS) entry which is preliminary data.</text>
</comment>
<evidence type="ECO:0000313" key="3">
    <source>
        <dbReference type="EMBL" id="OGL43097.1"/>
    </source>
</evidence>
<reference evidence="3 4" key="1">
    <citation type="journal article" date="2016" name="Nat. Commun.">
        <title>Thousands of microbial genomes shed light on interconnected biogeochemical processes in an aquifer system.</title>
        <authorList>
            <person name="Anantharaman K."/>
            <person name="Brown C.T."/>
            <person name="Hug L.A."/>
            <person name="Sharon I."/>
            <person name="Castelle C.J."/>
            <person name="Probst A.J."/>
            <person name="Thomas B.C."/>
            <person name="Singh A."/>
            <person name="Wilkins M.J."/>
            <person name="Karaoz U."/>
            <person name="Brodie E.L."/>
            <person name="Williams K.H."/>
            <person name="Hubbard S.S."/>
            <person name="Banfield J.F."/>
        </authorList>
    </citation>
    <scope>NUCLEOTIDE SEQUENCE [LARGE SCALE GENOMIC DNA]</scope>
</reference>
<name>A0A1F7RQD9_9BACT</name>
<dbReference type="PANTHER" id="PTHR30336:SF4">
    <property type="entry name" value="ENVELOPE BIOGENESIS FACTOR ELYC"/>
    <property type="match status" value="1"/>
</dbReference>
<feature type="domain" description="DUF218" evidence="2">
    <location>
        <begin position="69"/>
        <end position="204"/>
    </location>
</feature>
<feature type="transmembrane region" description="Helical" evidence="1">
    <location>
        <begin position="31"/>
        <end position="48"/>
    </location>
</feature>
<keyword evidence="1" id="KW-1133">Transmembrane helix</keyword>
<organism evidence="3 4">
    <name type="scientific">Candidatus Schekmanbacteria bacterium RBG_16_38_10</name>
    <dbReference type="NCBI Taxonomy" id="1817879"/>
    <lineage>
        <taxon>Bacteria</taxon>
        <taxon>Candidatus Schekmaniibacteriota</taxon>
    </lineage>
</organism>
<dbReference type="InterPro" id="IPR051599">
    <property type="entry name" value="Cell_Envelope_Assoc"/>
</dbReference>
<dbReference type="Pfam" id="PF02698">
    <property type="entry name" value="DUF218"/>
    <property type="match status" value="1"/>
</dbReference>
<dbReference type="Proteomes" id="UP000178797">
    <property type="component" value="Unassembled WGS sequence"/>
</dbReference>
<evidence type="ECO:0000259" key="2">
    <source>
        <dbReference type="Pfam" id="PF02698"/>
    </source>
</evidence>
<gene>
    <name evidence="3" type="ORF">A2W05_10355</name>
</gene>
<sequence>MLSPLTFILSPWGRGRGEGKLRSKYNIMFKLLKWILIIGIIAGLYLFYPNIMMTIGNYLIVSDKLEKCDAILVLAGDNAKGERVKEGAKLFKEGYGKYLILDGIEIGWNTYASDIMEKQALSLKVPRSAIIPVRMDGNSTIEEAKASRNFIAKKNFKSLILVSSNYHTRRAKWIFSKVFSGTDIKILAHPSKDHEYNPDKWWRERNSAKHVFYEYTKLIWYMVVERFNVDSFKKEISEKPLQEQ</sequence>
<dbReference type="GO" id="GO:0000270">
    <property type="term" value="P:peptidoglycan metabolic process"/>
    <property type="evidence" value="ECO:0007669"/>
    <property type="project" value="TreeGrafter"/>
</dbReference>
<dbReference type="GO" id="GO:0043164">
    <property type="term" value="P:Gram-negative-bacterium-type cell wall biogenesis"/>
    <property type="evidence" value="ECO:0007669"/>
    <property type="project" value="TreeGrafter"/>
</dbReference>
<dbReference type="Gene3D" id="3.40.50.620">
    <property type="entry name" value="HUPs"/>
    <property type="match status" value="1"/>
</dbReference>
<keyword evidence="1" id="KW-0812">Transmembrane</keyword>
<dbReference type="AlphaFoldDB" id="A0A1F7RQD9"/>
<dbReference type="PANTHER" id="PTHR30336">
    <property type="entry name" value="INNER MEMBRANE PROTEIN, PROBABLE PERMEASE"/>
    <property type="match status" value="1"/>
</dbReference>
<keyword evidence="1" id="KW-0472">Membrane</keyword>
<proteinExistence type="predicted"/>
<dbReference type="InterPro" id="IPR003848">
    <property type="entry name" value="DUF218"/>
</dbReference>
<protein>
    <recommendedName>
        <fullName evidence="2">DUF218 domain-containing protein</fullName>
    </recommendedName>
</protein>
<dbReference type="CDD" id="cd06259">
    <property type="entry name" value="YdcF-like"/>
    <property type="match status" value="1"/>
</dbReference>
<dbReference type="EMBL" id="MGDE01000241">
    <property type="protein sequence ID" value="OGL43097.1"/>
    <property type="molecule type" value="Genomic_DNA"/>
</dbReference>
<evidence type="ECO:0000313" key="4">
    <source>
        <dbReference type="Proteomes" id="UP000178797"/>
    </source>
</evidence>
<dbReference type="InterPro" id="IPR014729">
    <property type="entry name" value="Rossmann-like_a/b/a_fold"/>
</dbReference>
<evidence type="ECO:0000256" key="1">
    <source>
        <dbReference type="SAM" id="Phobius"/>
    </source>
</evidence>
<accession>A0A1F7RQD9</accession>